<proteinExistence type="inferred from homology"/>
<dbReference type="PANTHER" id="PTHR31490:SF90">
    <property type="entry name" value="ENDO-1,4-BETA-XYLANASE A"/>
    <property type="match status" value="1"/>
</dbReference>
<dbReference type="InterPro" id="IPR001000">
    <property type="entry name" value="GH10_dom"/>
</dbReference>
<evidence type="ECO:0000256" key="5">
    <source>
        <dbReference type="ARBA" id="ARBA00023277"/>
    </source>
</evidence>
<evidence type="ECO:0000256" key="4">
    <source>
        <dbReference type="ARBA" id="ARBA00022801"/>
    </source>
</evidence>
<keyword evidence="4 9" id="KW-0378">Hydrolase</keyword>
<dbReference type="InterPro" id="IPR031158">
    <property type="entry name" value="GH10_AS"/>
</dbReference>
<evidence type="ECO:0000259" key="11">
    <source>
        <dbReference type="PROSITE" id="PS51760"/>
    </source>
</evidence>
<dbReference type="OrthoDB" id="9809277at2"/>
<evidence type="ECO:0000256" key="10">
    <source>
        <dbReference type="SAM" id="SignalP"/>
    </source>
</evidence>
<dbReference type="RefSeq" id="WP_090849446.1">
    <property type="nucleotide sequence ID" value="NZ_FNJU01000001.1"/>
</dbReference>
<dbReference type="PROSITE" id="PS51760">
    <property type="entry name" value="GH10_2"/>
    <property type="match status" value="1"/>
</dbReference>
<dbReference type="UniPathway" id="UPA00114"/>
<dbReference type="PANTHER" id="PTHR31490">
    <property type="entry name" value="GLYCOSYL HYDROLASE"/>
    <property type="match status" value="1"/>
</dbReference>
<accession>A0A1H0PQ56</accession>
<dbReference type="Pfam" id="PF00331">
    <property type="entry name" value="Glyco_hydro_10"/>
    <property type="match status" value="1"/>
</dbReference>
<dbReference type="PRINTS" id="PR00134">
    <property type="entry name" value="GLHYDRLASE10"/>
</dbReference>
<keyword evidence="7 9" id="KW-0624">Polysaccharide degradation</keyword>
<dbReference type="EMBL" id="FNJU01000001">
    <property type="protein sequence ID" value="SDP06775.1"/>
    <property type="molecule type" value="Genomic_DNA"/>
</dbReference>
<keyword evidence="10" id="KW-0732">Signal</keyword>
<comment type="pathway">
    <text evidence="2">Glycan degradation; xylan degradation.</text>
</comment>
<dbReference type="GO" id="GO:0045493">
    <property type="term" value="P:xylan catabolic process"/>
    <property type="evidence" value="ECO:0007669"/>
    <property type="project" value="UniProtKB-UniPathway"/>
</dbReference>
<evidence type="ECO:0000313" key="13">
    <source>
        <dbReference type="Proteomes" id="UP000199159"/>
    </source>
</evidence>
<name>A0A1H0PQ56_9BACI</name>
<evidence type="ECO:0000256" key="7">
    <source>
        <dbReference type="ARBA" id="ARBA00023326"/>
    </source>
</evidence>
<evidence type="ECO:0000256" key="9">
    <source>
        <dbReference type="RuleBase" id="RU361174"/>
    </source>
</evidence>
<reference evidence="13" key="1">
    <citation type="submission" date="2016-10" db="EMBL/GenBank/DDBJ databases">
        <authorList>
            <person name="Varghese N."/>
            <person name="Submissions S."/>
        </authorList>
    </citation>
    <scope>NUCLEOTIDE SEQUENCE [LARGE SCALE GENOMIC DNA]</scope>
    <source>
        <strain evidence="13">IBRC-M10078</strain>
    </source>
</reference>
<keyword evidence="5 9" id="KW-0119">Carbohydrate metabolism</keyword>
<dbReference type="PROSITE" id="PS00591">
    <property type="entry name" value="GH10_1"/>
    <property type="match status" value="1"/>
</dbReference>
<dbReference type="InterPro" id="IPR017853">
    <property type="entry name" value="GH"/>
</dbReference>
<keyword evidence="3 12" id="KW-0858">Xylan degradation</keyword>
<evidence type="ECO:0000256" key="1">
    <source>
        <dbReference type="ARBA" id="ARBA00000681"/>
    </source>
</evidence>
<comment type="similarity">
    <text evidence="9">Belongs to the glycosyl hydrolase 10 (cellulase F) family.</text>
</comment>
<evidence type="ECO:0000256" key="8">
    <source>
        <dbReference type="PROSITE-ProRule" id="PRU10061"/>
    </source>
</evidence>
<dbReference type="InterPro" id="IPR044846">
    <property type="entry name" value="GH10"/>
</dbReference>
<evidence type="ECO:0000256" key="6">
    <source>
        <dbReference type="ARBA" id="ARBA00023295"/>
    </source>
</evidence>
<sequence length="406" mass="46354">MLKVLRKPIITGFALALLVPAGSNVLADTTKIEKKPTISALTAPQLDQRYKDSFTIGAATEPYQLLDEKDSQMLKRHFNSIVAENVMKPVSIQPVEGQFNFEEADKIVKFAKENNMDIRFHTLIWHSQVPDWFFSNKQGEWMPNETDEVKRAANKELLLERLETHIKTIVERYKDDVKSWDVVNEVISDGGGLRTDSNWYKIAGPDYIKVAFETAREYGGEDIKLYINDYNTEVEPKRSSLYNLVKDLLDQGVPIDGVGHQGHIQIGWPSESDIETSINMFAELGLDNQITELDVSMYGYPPRAYPTYAAIPEFKFMDQAARYDRLFKLYEKLGDKISNVTFWGIADNHTWLNDRADVYYDADGNVVTEQGAPYANIERSAGKDAPFVFDPEYKVKPAFWAIIDHK</sequence>
<dbReference type="Gene3D" id="3.20.20.80">
    <property type="entry name" value="Glycosidases"/>
    <property type="match status" value="1"/>
</dbReference>
<keyword evidence="13" id="KW-1185">Reference proteome</keyword>
<dbReference type="EC" id="3.2.1.8" evidence="9"/>
<feature type="chain" id="PRO_5011518549" description="Beta-xylanase" evidence="10">
    <location>
        <begin position="28"/>
        <end position="406"/>
    </location>
</feature>
<gene>
    <name evidence="12" type="ORF">SAMN05216565_101404</name>
</gene>
<feature type="active site" description="Nucleophile" evidence="8">
    <location>
        <position position="292"/>
    </location>
</feature>
<keyword evidence="6 9" id="KW-0326">Glycosidase</keyword>
<dbReference type="GO" id="GO:0031176">
    <property type="term" value="F:endo-1,4-beta-xylanase activity"/>
    <property type="evidence" value="ECO:0007669"/>
    <property type="project" value="UniProtKB-EC"/>
</dbReference>
<protein>
    <recommendedName>
        <fullName evidence="9">Beta-xylanase</fullName>
        <ecNumber evidence="9">3.2.1.8</ecNumber>
    </recommendedName>
</protein>
<dbReference type="Proteomes" id="UP000199159">
    <property type="component" value="Unassembled WGS sequence"/>
</dbReference>
<comment type="catalytic activity">
    <reaction evidence="1 9">
        <text>Endohydrolysis of (1-&gt;4)-beta-D-xylosidic linkages in xylans.</text>
        <dbReference type="EC" id="3.2.1.8"/>
    </reaction>
</comment>
<feature type="domain" description="GH10" evidence="11">
    <location>
        <begin position="40"/>
        <end position="405"/>
    </location>
</feature>
<dbReference type="SUPFAM" id="SSF51445">
    <property type="entry name" value="(Trans)glycosidases"/>
    <property type="match status" value="1"/>
</dbReference>
<dbReference type="STRING" id="930152.SAMN05216565_101404"/>
<evidence type="ECO:0000256" key="2">
    <source>
        <dbReference type="ARBA" id="ARBA00004851"/>
    </source>
</evidence>
<organism evidence="12 13">
    <name type="scientific">Litchfieldia salsa</name>
    <dbReference type="NCBI Taxonomy" id="930152"/>
    <lineage>
        <taxon>Bacteria</taxon>
        <taxon>Bacillati</taxon>
        <taxon>Bacillota</taxon>
        <taxon>Bacilli</taxon>
        <taxon>Bacillales</taxon>
        <taxon>Bacillaceae</taxon>
        <taxon>Litchfieldia</taxon>
    </lineage>
</organism>
<evidence type="ECO:0000313" key="12">
    <source>
        <dbReference type="EMBL" id="SDP06775.1"/>
    </source>
</evidence>
<evidence type="ECO:0000256" key="3">
    <source>
        <dbReference type="ARBA" id="ARBA00022651"/>
    </source>
</evidence>
<feature type="signal peptide" evidence="10">
    <location>
        <begin position="1"/>
        <end position="27"/>
    </location>
</feature>
<dbReference type="SMART" id="SM00633">
    <property type="entry name" value="Glyco_10"/>
    <property type="match status" value="1"/>
</dbReference>
<dbReference type="AlphaFoldDB" id="A0A1H0PQ56"/>